<organism evidence="3 4">
    <name type="scientific">Parascaris univalens</name>
    <name type="common">Nematode worm</name>
    <dbReference type="NCBI Taxonomy" id="6257"/>
    <lineage>
        <taxon>Eukaryota</taxon>
        <taxon>Metazoa</taxon>
        <taxon>Ecdysozoa</taxon>
        <taxon>Nematoda</taxon>
        <taxon>Chromadorea</taxon>
        <taxon>Rhabditida</taxon>
        <taxon>Spirurina</taxon>
        <taxon>Ascaridomorpha</taxon>
        <taxon>Ascaridoidea</taxon>
        <taxon>Ascarididae</taxon>
        <taxon>Parascaris</taxon>
    </lineage>
</organism>
<feature type="region of interest" description="Disordered" evidence="1">
    <location>
        <begin position="32"/>
        <end position="89"/>
    </location>
</feature>
<dbReference type="InterPro" id="IPR007284">
    <property type="entry name" value="Ground-like_dom"/>
</dbReference>
<proteinExistence type="predicted"/>
<feature type="compositionally biased region" description="Polar residues" evidence="1">
    <location>
        <begin position="75"/>
        <end position="89"/>
    </location>
</feature>
<feature type="compositionally biased region" description="Polar residues" evidence="1">
    <location>
        <begin position="53"/>
        <end position="66"/>
    </location>
</feature>
<name>A0A915BLX0_PARUN</name>
<keyword evidence="3" id="KW-1185">Reference proteome</keyword>
<evidence type="ECO:0000313" key="4">
    <source>
        <dbReference type="WBParaSite" id="PgR046_g055_t10"/>
    </source>
</evidence>
<dbReference type="WBParaSite" id="PgR046_g055_t10">
    <property type="protein sequence ID" value="PgR046_g055_t10"/>
    <property type="gene ID" value="PgR046_g055"/>
</dbReference>
<evidence type="ECO:0000259" key="2">
    <source>
        <dbReference type="Pfam" id="PF04155"/>
    </source>
</evidence>
<reference evidence="4" key="1">
    <citation type="submission" date="2022-11" db="UniProtKB">
        <authorList>
            <consortium name="WormBaseParasite"/>
        </authorList>
    </citation>
    <scope>IDENTIFICATION</scope>
</reference>
<dbReference type="Proteomes" id="UP000887569">
    <property type="component" value="Unplaced"/>
</dbReference>
<evidence type="ECO:0000256" key="1">
    <source>
        <dbReference type="SAM" id="MobiDB-lite"/>
    </source>
</evidence>
<dbReference type="AlphaFoldDB" id="A0A915BLX0"/>
<dbReference type="Pfam" id="PF04155">
    <property type="entry name" value="Ground-like"/>
    <property type="match status" value="1"/>
</dbReference>
<feature type="domain" description="Ground-like" evidence="2">
    <location>
        <begin position="174"/>
        <end position="244"/>
    </location>
</feature>
<sequence>MSNMPSATETTPRATPAGALAQEAVIRDHVAEGDDAPNNPKMASHIIGHHSSESNAHTDSSITSENEIGRDDSSRTFTSNFDGPSSTWRNKRQFNSQEIWSRYRREQLKLTGRTTNKVPMIGHPDIQIRGEVSYNNEGGGGKSYRGSSNDYQKKFAFGEYEVFRAKDKPISVSDTKCNNEIMRAALTDNISENVSLSKRQIQRIVTQQLGGRIDVICTNSAFTYVVNTELFCESEKNNVTCLVFKQFS</sequence>
<protein>
    <submittedName>
        <fullName evidence="4">Vacuolar protein sorting-associated protein 54</fullName>
    </submittedName>
</protein>
<accession>A0A915BLX0</accession>
<evidence type="ECO:0000313" key="3">
    <source>
        <dbReference type="Proteomes" id="UP000887569"/>
    </source>
</evidence>